<dbReference type="AlphaFoldDB" id="A0AA86SYJ8"/>
<evidence type="ECO:0000256" key="5">
    <source>
        <dbReference type="ARBA" id="ARBA00022989"/>
    </source>
</evidence>
<dbReference type="InterPro" id="IPR026057">
    <property type="entry name" value="TBL_C"/>
</dbReference>
<dbReference type="GO" id="GO:0016020">
    <property type="term" value="C:membrane"/>
    <property type="evidence" value="ECO:0007669"/>
    <property type="project" value="UniProtKB-SubCell"/>
</dbReference>
<evidence type="ECO:0000259" key="8">
    <source>
        <dbReference type="Pfam" id="PF14416"/>
    </source>
</evidence>
<feature type="domain" description="Trichome birefringence-like C-terminal" evidence="7">
    <location>
        <begin position="51"/>
        <end position="222"/>
    </location>
</feature>
<dbReference type="Proteomes" id="UP001189624">
    <property type="component" value="Chromosome 5"/>
</dbReference>
<dbReference type="Pfam" id="PF14416">
    <property type="entry name" value="PMR5N"/>
    <property type="match status" value="1"/>
</dbReference>
<proteinExistence type="inferred from homology"/>
<evidence type="ECO:0000256" key="6">
    <source>
        <dbReference type="ARBA" id="ARBA00023136"/>
    </source>
</evidence>
<dbReference type="PANTHER" id="PTHR32285:SF36">
    <property type="entry name" value="PROTEIN TRICHOME BIREFRINGENCE-LIKE 38"/>
    <property type="match status" value="1"/>
</dbReference>
<evidence type="ECO:0008006" key="11">
    <source>
        <dbReference type="Google" id="ProtNLM"/>
    </source>
</evidence>
<evidence type="ECO:0000313" key="9">
    <source>
        <dbReference type="EMBL" id="CAJ1959063.1"/>
    </source>
</evidence>
<dbReference type="Gramene" id="rna-AYBTSS11_LOCUS18064">
    <property type="protein sequence ID" value="CAJ1959063.1"/>
    <property type="gene ID" value="gene-AYBTSS11_LOCUS18064"/>
</dbReference>
<evidence type="ECO:0000256" key="1">
    <source>
        <dbReference type="ARBA" id="ARBA00004167"/>
    </source>
</evidence>
<keyword evidence="6" id="KW-0472">Membrane</keyword>
<dbReference type="Pfam" id="PF13839">
    <property type="entry name" value="PC-Esterase"/>
    <property type="match status" value="1"/>
</dbReference>
<evidence type="ECO:0000313" key="10">
    <source>
        <dbReference type="Proteomes" id="UP001189624"/>
    </source>
</evidence>
<keyword evidence="10" id="KW-1185">Reference proteome</keyword>
<dbReference type="EMBL" id="OY731402">
    <property type="protein sequence ID" value="CAJ1959063.1"/>
    <property type="molecule type" value="Genomic_DNA"/>
</dbReference>
<dbReference type="GO" id="GO:0016413">
    <property type="term" value="F:O-acetyltransferase activity"/>
    <property type="evidence" value="ECO:0007669"/>
    <property type="project" value="InterPro"/>
</dbReference>
<sequence>MYEGEWVWDDSYPLYDSSACPHIRSEFNCLKFGRPDHLYLKYRWQPTLCNLPRFDGKDFLTKLKGKKIMFVGDSVSLNQCQSLICLLHSSVPETPILNPGYLNGSYYTFPEYNVSVIVFHSTHLVDIEVEKIGRVLKLDSLKSGSIWKDMDILVFNTWLWWYRRGPKQPWDYVQIGDKIMKDMDRMEAFKIGLTTWANWVDAEVDTNKTKVLFQGISPSHYE</sequence>
<keyword evidence="4" id="KW-0735">Signal-anchor</keyword>
<evidence type="ECO:0000256" key="4">
    <source>
        <dbReference type="ARBA" id="ARBA00022968"/>
    </source>
</evidence>
<comment type="similarity">
    <text evidence="2">Belongs to the PC-esterase family. TBL subfamily.</text>
</comment>
<feature type="domain" description="Trichome birefringence-like N-terminal" evidence="8">
    <location>
        <begin position="2"/>
        <end position="50"/>
    </location>
</feature>
<name>A0AA86SYJ8_9FABA</name>
<gene>
    <name evidence="9" type="ORF">AYBTSS11_LOCUS18064</name>
</gene>
<dbReference type="PANTHER" id="PTHR32285">
    <property type="entry name" value="PROTEIN TRICHOME BIREFRINGENCE-LIKE 9-RELATED"/>
    <property type="match status" value="1"/>
</dbReference>
<dbReference type="InterPro" id="IPR029962">
    <property type="entry name" value="TBL"/>
</dbReference>
<dbReference type="InterPro" id="IPR025846">
    <property type="entry name" value="TBL_N"/>
</dbReference>
<protein>
    <recommendedName>
        <fullName evidence="11">Trichome birefringence-like N-terminal domain-containing protein</fullName>
    </recommendedName>
</protein>
<keyword evidence="5" id="KW-1133">Transmembrane helix</keyword>
<accession>A0AA86SYJ8</accession>
<evidence type="ECO:0000259" key="7">
    <source>
        <dbReference type="Pfam" id="PF13839"/>
    </source>
</evidence>
<reference evidence="9" key="1">
    <citation type="submission" date="2023-10" db="EMBL/GenBank/DDBJ databases">
        <authorList>
            <person name="Domelevo Entfellner J.-B."/>
        </authorList>
    </citation>
    <scope>NUCLEOTIDE SEQUENCE</scope>
</reference>
<evidence type="ECO:0000256" key="2">
    <source>
        <dbReference type="ARBA" id="ARBA00007727"/>
    </source>
</evidence>
<dbReference type="GO" id="GO:0005794">
    <property type="term" value="C:Golgi apparatus"/>
    <property type="evidence" value="ECO:0007669"/>
    <property type="project" value="TreeGrafter"/>
</dbReference>
<keyword evidence="3" id="KW-0812">Transmembrane</keyword>
<comment type="subcellular location">
    <subcellularLocation>
        <location evidence="1">Membrane</location>
        <topology evidence="1">Single-pass membrane protein</topology>
    </subcellularLocation>
</comment>
<evidence type="ECO:0000256" key="3">
    <source>
        <dbReference type="ARBA" id="ARBA00022692"/>
    </source>
</evidence>
<organism evidence="9 10">
    <name type="scientific">Sphenostylis stenocarpa</name>
    <dbReference type="NCBI Taxonomy" id="92480"/>
    <lineage>
        <taxon>Eukaryota</taxon>
        <taxon>Viridiplantae</taxon>
        <taxon>Streptophyta</taxon>
        <taxon>Embryophyta</taxon>
        <taxon>Tracheophyta</taxon>
        <taxon>Spermatophyta</taxon>
        <taxon>Magnoliopsida</taxon>
        <taxon>eudicotyledons</taxon>
        <taxon>Gunneridae</taxon>
        <taxon>Pentapetalae</taxon>
        <taxon>rosids</taxon>
        <taxon>fabids</taxon>
        <taxon>Fabales</taxon>
        <taxon>Fabaceae</taxon>
        <taxon>Papilionoideae</taxon>
        <taxon>50 kb inversion clade</taxon>
        <taxon>NPAAA clade</taxon>
        <taxon>indigoferoid/millettioid clade</taxon>
        <taxon>Phaseoleae</taxon>
        <taxon>Sphenostylis</taxon>
    </lineage>
</organism>